<dbReference type="InterPro" id="IPR058673">
    <property type="entry name" value="HHO5-like_N"/>
</dbReference>
<gene>
    <name evidence="2" type="ORF">SVIM_LOCUS205893</name>
</gene>
<protein>
    <recommendedName>
        <fullName evidence="1">HHO5-like N-terminal domain-containing protein</fullName>
    </recommendedName>
</protein>
<dbReference type="AlphaFoldDB" id="A0A6N2LAH1"/>
<sequence>MGSVPSELSLGFVRPSSTTKTLTFFPETIADFLNDDLEEEKRKIDAFRRELPLCMLLLNDDCEDNVNITQSTTSIGRIHSIEEENRRSWR</sequence>
<dbReference type="EMBL" id="CAADRP010001347">
    <property type="protein sequence ID" value="VFU38160.1"/>
    <property type="molecule type" value="Genomic_DNA"/>
</dbReference>
<reference evidence="2" key="1">
    <citation type="submission" date="2019-03" db="EMBL/GenBank/DDBJ databases">
        <authorList>
            <person name="Mank J."/>
            <person name="Almeida P."/>
        </authorList>
    </citation>
    <scope>NUCLEOTIDE SEQUENCE</scope>
    <source>
        <strain evidence="2">78183</strain>
    </source>
</reference>
<evidence type="ECO:0000313" key="2">
    <source>
        <dbReference type="EMBL" id="VFU38160.1"/>
    </source>
</evidence>
<organism evidence="2">
    <name type="scientific">Salix viminalis</name>
    <name type="common">Common osier</name>
    <name type="synonym">Basket willow</name>
    <dbReference type="NCBI Taxonomy" id="40686"/>
    <lineage>
        <taxon>Eukaryota</taxon>
        <taxon>Viridiplantae</taxon>
        <taxon>Streptophyta</taxon>
        <taxon>Embryophyta</taxon>
        <taxon>Tracheophyta</taxon>
        <taxon>Spermatophyta</taxon>
        <taxon>Magnoliopsida</taxon>
        <taxon>eudicotyledons</taxon>
        <taxon>Gunneridae</taxon>
        <taxon>Pentapetalae</taxon>
        <taxon>rosids</taxon>
        <taxon>fabids</taxon>
        <taxon>Malpighiales</taxon>
        <taxon>Salicaceae</taxon>
        <taxon>Saliceae</taxon>
        <taxon>Salix</taxon>
    </lineage>
</organism>
<feature type="domain" description="HHO5-like N-terminal" evidence="1">
    <location>
        <begin position="31"/>
        <end position="61"/>
    </location>
</feature>
<evidence type="ECO:0000259" key="1">
    <source>
        <dbReference type="Pfam" id="PF26575"/>
    </source>
</evidence>
<proteinExistence type="predicted"/>
<name>A0A6N2LAH1_SALVM</name>
<accession>A0A6N2LAH1</accession>
<dbReference type="Pfam" id="PF26575">
    <property type="entry name" value="HHO5_N"/>
    <property type="match status" value="1"/>
</dbReference>